<dbReference type="EMBL" id="FRAT01000006">
    <property type="protein sequence ID" value="SHL00982.1"/>
    <property type="molecule type" value="Genomic_DNA"/>
</dbReference>
<sequence>MAGTPIKRHKALQGVSREHHHGLLLCWKIRTGLSKKVAPERIKTYVDWFFKTHLIPHFELEETYIFPILGMGNPKIKKALREHRRLVRLFTSNVDLIRRLVQIEEELEQHIRYEERQLFNEIQKIASDAQLDLIEKYHNHEKFKDNTYDPFWN</sequence>
<comment type="caution">
    <text evidence="2">The sequence shown here is derived from an EMBL/GenBank/DDBJ whole genome shotgun (WGS) entry which is preliminary data.</text>
</comment>
<evidence type="ECO:0000313" key="1">
    <source>
        <dbReference type="EMBL" id="SFB97850.1"/>
    </source>
</evidence>
<organism evidence="2 3">
    <name type="scientific">Flagellimonas taeanensis</name>
    <dbReference type="NCBI Taxonomy" id="1005926"/>
    <lineage>
        <taxon>Bacteria</taxon>
        <taxon>Pseudomonadati</taxon>
        <taxon>Bacteroidota</taxon>
        <taxon>Flavobacteriia</taxon>
        <taxon>Flavobacteriales</taxon>
        <taxon>Flavobacteriaceae</taxon>
        <taxon>Flagellimonas</taxon>
    </lineage>
</organism>
<evidence type="ECO:0000313" key="4">
    <source>
        <dbReference type="Proteomes" id="UP000198940"/>
    </source>
</evidence>
<dbReference type="Proteomes" id="UP000184031">
    <property type="component" value="Unassembled WGS sequence"/>
</dbReference>
<proteinExistence type="predicted"/>
<gene>
    <name evidence="1" type="ORF">SAMN04487891_104160</name>
    <name evidence="2" type="ORF">SAMN05216293_2440</name>
</gene>
<dbReference type="OrthoDB" id="9793254at2"/>
<evidence type="ECO:0000313" key="3">
    <source>
        <dbReference type="Proteomes" id="UP000184031"/>
    </source>
</evidence>
<accession>A0A1M6X4L0</accession>
<dbReference type="RefSeq" id="WP_072880166.1">
    <property type="nucleotide sequence ID" value="NZ_FOKU01000004.1"/>
</dbReference>
<dbReference type="AlphaFoldDB" id="A0A1M6X4L0"/>
<name>A0A1M6X4L0_9FLAO</name>
<keyword evidence="4" id="KW-1185">Reference proteome</keyword>
<evidence type="ECO:0000313" key="2">
    <source>
        <dbReference type="EMBL" id="SHL00982.1"/>
    </source>
</evidence>
<dbReference type="EMBL" id="FOKU01000004">
    <property type="protein sequence ID" value="SFB97850.1"/>
    <property type="molecule type" value="Genomic_DNA"/>
</dbReference>
<protein>
    <submittedName>
        <fullName evidence="2">Hemerythrin HHE cation binding domain-containing protein</fullName>
    </submittedName>
</protein>
<reference evidence="2 3" key="1">
    <citation type="submission" date="2016-11" db="EMBL/GenBank/DDBJ databases">
        <authorList>
            <person name="Varghese N."/>
            <person name="Submissions S."/>
        </authorList>
    </citation>
    <scope>NUCLEOTIDE SEQUENCE [LARGE SCALE GENOMIC DNA]</scope>
    <source>
        <strain evidence="2 3">CGMCC 1.12174</strain>
        <strain evidence="1 4">DSM 26351</strain>
    </source>
</reference>
<dbReference type="Gene3D" id="1.20.120.520">
    <property type="entry name" value="nmb1532 protein domain like"/>
    <property type="match status" value="1"/>
</dbReference>
<dbReference type="STRING" id="1055723.SAMN05216293_2440"/>
<dbReference type="Proteomes" id="UP000198940">
    <property type="component" value="Unassembled WGS sequence"/>
</dbReference>